<dbReference type="Gene3D" id="3.90.1680.20">
    <property type="match status" value="2"/>
</dbReference>
<evidence type="ECO:0000256" key="2">
    <source>
        <dbReference type="ARBA" id="ARBA00022670"/>
    </source>
</evidence>
<feature type="region of interest" description="Disordered" evidence="9">
    <location>
        <begin position="200"/>
        <end position="226"/>
    </location>
</feature>
<evidence type="ECO:0000256" key="7">
    <source>
        <dbReference type="ARBA" id="ARBA00023239"/>
    </source>
</evidence>
<feature type="compositionally biased region" description="Pro residues" evidence="9">
    <location>
        <begin position="212"/>
        <end position="226"/>
    </location>
</feature>
<reference evidence="10 11" key="1">
    <citation type="submission" date="2023-07" db="EMBL/GenBank/DDBJ databases">
        <title>Genomic Encyclopedia of Type Strains, Phase IV (KMG-IV): sequencing the most valuable type-strain genomes for metagenomic binning, comparative biology and taxonomic classification.</title>
        <authorList>
            <person name="Goeker M."/>
        </authorList>
    </citation>
    <scope>NUCLEOTIDE SEQUENCE [LARGE SCALE GENOMIC DNA]</scope>
    <source>
        <strain evidence="10 11">DSM 19619</strain>
    </source>
</reference>
<gene>
    <name evidence="10" type="ORF">QO011_005876</name>
</gene>
<comment type="caution">
    <text evidence="10">The sequence shown here is derived from an EMBL/GenBank/DDBJ whole genome shotgun (WGS) entry which is preliminary data.</text>
</comment>
<keyword evidence="7" id="KW-0456">Lyase</keyword>
<accession>A0ABU0JH91</accession>
<organism evidence="10 11">
    <name type="scientific">Labrys wisconsinensis</name>
    <dbReference type="NCBI Taxonomy" id="425677"/>
    <lineage>
        <taxon>Bacteria</taxon>
        <taxon>Pseudomonadati</taxon>
        <taxon>Pseudomonadota</taxon>
        <taxon>Alphaproteobacteria</taxon>
        <taxon>Hyphomicrobiales</taxon>
        <taxon>Xanthobacteraceae</taxon>
        <taxon>Labrys</taxon>
    </lineage>
</organism>
<evidence type="ECO:0000256" key="4">
    <source>
        <dbReference type="ARBA" id="ARBA00022801"/>
    </source>
</evidence>
<keyword evidence="3" id="KW-0227">DNA damage</keyword>
<dbReference type="Proteomes" id="UP001242480">
    <property type="component" value="Unassembled WGS sequence"/>
</dbReference>
<dbReference type="Pfam" id="PF02586">
    <property type="entry name" value="SRAP"/>
    <property type="match status" value="1"/>
</dbReference>
<name>A0ABU0JH91_9HYPH</name>
<dbReference type="EC" id="3.4.-.-" evidence="8"/>
<dbReference type="RefSeq" id="WP_307280261.1">
    <property type="nucleotide sequence ID" value="NZ_JAUSVX010000013.1"/>
</dbReference>
<sequence>MCNLYSLTTTQAALRALRKAIRDQLGNLDRMPSIFPDGFAPVIRNTPDGEELIRMRWGFPPVAGPLVTNVRNVSSGYWRPWLKPAQRCLVPANAFCEYDEQNKKRPTWFALDESRPTFCFAGIWRPWSGVRGTKANPVEGEHLLYSFLTCEPNDIVAPVHPKAMPVLLTTEEERETWMTAPAEEALQLQRPLSNDALKIVATGKRSDGDVPDLPPAAPPPAQTSLF</sequence>
<protein>
    <recommendedName>
        <fullName evidence="8">Abasic site processing protein</fullName>
        <ecNumber evidence="8">3.4.-.-</ecNumber>
    </recommendedName>
</protein>
<keyword evidence="5" id="KW-0190">Covalent protein-DNA linkage</keyword>
<comment type="similarity">
    <text evidence="1 8">Belongs to the SOS response-associated peptidase family.</text>
</comment>
<evidence type="ECO:0000313" key="11">
    <source>
        <dbReference type="Proteomes" id="UP001242480"/>
    </source>
</evidence>
<dbReference type="InterPro" id="IPR003738">
    <property type="entry name" value="SRAP"/>
</dbReference>
<proteinExistence type="inferred from homology"/>
<keyword evidence="11" id="KW-1185">Reference proteome</keyword>
<evidence type="ECO:0000256" key="9">
    <source>
        <dbReference type="SAM" id="MobiDB-lite"/>
    </source>
</evidence>
<keyword evidence="4 8" id="KW-0378">Hydrolase</keyword>
<keyword evidence="2 8" id="KW-0645">Protease</keyword>
<evidence type="ECO:0000256" key="6">
    <source>
        <dbReference type="ARBA" id="ARBA00023125"/>
    </source>
</evidence>
<evidence type="ECO:0000256" key="5">
    <source>
        <dbReference type="ARBA" id="ARBA00023124"/>
    </source>
</evidence>
<evidence type="ECO:0000256" key="1">
    <source>
        <dbReference type="ARBA" id="ARBA00008136"/>
    </source>
</evidence>
<dbReference type="EMBL" id="JAUSVX010000013">
    <property type="protein sequence ID" value="MDQ0472846.1"/>
    <property type="molecule type" value="Genomic_DNA"/>
</dbReference>
<evidence type="ECO:0000313" key="10">
    <source>
        <dbReference type="EMBL" id="MDQ0472846.1"/>
    </source>
</evidence>
<keyword evidence="6" id="KW-0238">DNA-binding</keyword>
<evidence type="ECO:0000256" key="8">
    <source>
        <dbReference type="RuleBase" id="RU364100"/>
    </source>
</evidence>
<dbReference type="PANTHER" id="PTHR13604">
    <property type="entry name" value="DC12-RELATED"/>
    <property type="match status" value="1"/>
</dbReference>
<dbReference type="SUPFAM" id="SSF143081">
    <property type="entry name" value="BB1717-like"/>
    <property type="match status" value="1"/>
</dbReference>
<dbReference type="PANTHER" id="PTHR13604:SF0">
    <property type="entry name" value="ABASIC SITE PROCESSING PROTEIN HMCES"/>
    <property type="match status" value="1"/>
</dbReference>
<evidence type="ECO:0000256" key="3">
    <source>
        <dbReference type="ARBA" id="ARBA00022763"/>
    </source>
</evidence>
<dbReference type="InterPro" id="IPR036590">
    <property type="entry name" value="SRAP-like"/>
</dbReference>